<evidence type="ECO:0000313" key="3">
    <source>
        <dbReference type="Proteomes" id="UP000178129"/>
    </source>
</evidence>
<organism evidence="2 3">
    <name type="scientific">Rhynchosporium graminicola</name>
    <dbReference type="NCBI Taxonomy" id="2792576"/>
    <lineage>
        <taxon>Eukaryota</taxon>
        <taxon>Fungi</taxon>
        <taxon>Dikarya</taxon>
        <taxon>Ascomycota</taxon>
        <taxon>Pezizomycotina</taxon>
        <taxon>Leotiomycetes</taxon>
        <taxon>Helotiales</taxon>
        <taxon>Ploettnerulaceae</taxon>
        <taxon>Rhynchosporium</taxon>
    </lineage>
</organism>
<dbReference type="Proteomes" id="UP000178129">
    <property type="component" value="Unassembled WGS sequence"/>
</dbReference>
<dbReference type="FunCoup" id="A0A1E1JZ15">
    <property type="interactions" value="174"/>
</dbReference>
<name>A0A1E1JZ15_9HELO</name>
<dbReference type="InterPro" id="IPR036770">
    <property type="entry name" value="Ankyrin_rpt-contain_sf"/>
</dbReference>
<protein>
    <submittedName>
        <fullName evidence="2">Related to ankyrins</fullName>
    </submittedName>
</protein>
<feature type="region of interest" description="Disordered" evidence="1">
    <location>
        <begin position="205"/>
        <end position="225"/>
    </location>
</feature>
<dbReference type="STRING" id="914237.A0A1E1JZ15"/>
<gene>
    <name evidence="2" type="ORF">RCO7_01341</name>
</gene>
<accession>A0A1E1JZ15</accession>
<comment type="caution">
    <text evidence="2">The sequence shown here is derived from an EMBL/GenBank/DDBJ whole genome shotgun (WGS) entry which is preliminary data.</text>
</comment>
<dbReference type="SUPFAM" id="SSF48403">
    <property type="entry name" value="Ankyrin repeat"/>
    <property type="match status" value="1"/>
</dbReference>
<evidence type="ECO:0000313" key="2">
    <source>
        <dbReference type="EMBL" id="CZS90952.1"/>
    </source>
</evidence>
<proteinExistence type="predicted"/>
<dbReference type="AlphaFoldDB" id="A0A1E1JZ15"/>
<dbReference type="InParanoid" id="A0A1E1JZ15"/>
<dbReference type="Gene3D" id="1.25.40.20">
    <property type="entry name" value="Ankyrin repeat-containing domain"/>
    <property type="match status" value="1"/>
</dbReference>
<sequence length="225" mass="24586">MSATVNLLLLAADNPAKVLQHLREDPSAATIQDEHGYSLVHAAASYNHTDLLKAVVNDYHVDVNIKDEDGETALFGIETVELAQLLVEELNADITLRGESGQSARERIAEDGEFPEVAVYLRTRELQDLVGGAGSHIVSENPATQRNNGIHPPAPLPEGMSVDFGTMAPEDAGEPLDPEFKRRIDELAARDDFNEEEGQEALRKLVKEALGGEVGEERNNRQRTS</sequence>
<dbReference type="Pfam" id="PF13857">
    <property type="entry name" value="Ank_5"/>
    <property type="match status" value="1"/>
</dbReference>
<feature type="compositionally biased region" description="Basic and acidic residues" evidence="1">
    <location>
        <begin position="215"/>
        <end position="225"/>
    </location>
</feature>
<reference evidence="3" key="1">
    <citation type="submission" date="2016-03" db="EMBL/GenBank/DDBJ databases">
        <authorList>
            <person name="Ploux O."/>
        </authorList>
    </citation>
    <scope>NUCLEOTIDE SEQUENCE [LARGE SCALE GENOMIC DNA]</scope>
    <source>
        <strain evidence="3">UK7</strain>
    </source>
</reference>
<evidence type="ECO:0000256" key="1">
    <source>
        <dbReference type="SAM" id="MobiDB-lite"/>
    </source>
</evidence>
<dbReference type="EMBL" id="FJUW01000004">
    <property type="protein sequence ID" value="CZS90952.1"/>
    <property type="molecule type" value="Genomic_DNA"/>
</dbReference>
<dbReference type="InterPro" id="IPR002110">
    <property type="entry name" value="Ankyrin_rpt"/>
</dbReference>
<keyword evidence="3" id="KW-1185">Reference proteome</keyword>